<evidence type="ECO:0000313" key="1">
    <source>
        <dbReference type="EMBL" id="CAE7232077.1"/>
    </source>
</evidence>
<keyword evidence="2" id="KW-1185">Reference proteome</keyword>
<reference evidence="1" key="1">
    <citation type="submission" date="2021-02" db="EMBL/GenBank/DDBJ databases">
        <authorList>
            <person name="Dougan E. K."/>
            <person name="Rhodes N."/>
            <person name="Thang M."/>
            <person name="Chan C."/>
        </authorList>
    </citation>
    <scope>NUCLEOTIDE SEQUENCE</scope>
</reference>
<dbReference type="AlphaFoldDB" id="A0A812KLP5"/>
<protein>
    <submittedName>
        <fullName evidence="1">Uncharacterized protein</fullName>
    </submittedName>
</protein>
<proteinExistence type="predicted"/>
<evidence type="ECO:0000313" key="2">
    <source>
        <dbReference type="Proteomes" id="UP000604046"/>
    </source>
</evidence>
<dbReference type="Proteomes" id="UP000604046">
    <property type="component" value="Unassembled WGS sequence"/>
</dbReference>
<sequence>MATQTPFSFGGPNELDVWLVWCFEHCLKPEHHDVREGLKHLAATVGCKFVCHKKSMGFLSWLDARKGAKLIIADWREAKPIIEELSMKKHVKHRSDVRMCVVARSEKMFRRASVFVDRQRMGGVEIMVATAFSCQSVEEFVHTCMQTLREKSTRCSLSLPRLVEAIQDPKTAAALAQLLQQNMWQVYED</sequence>
<gene>
    <name evidence="1" type="ORF">SNAT2548_LOCUS9562</name>
</gene>
<comment type="caution">
    <text evidence="1">The sequence shown here is derived from an EMBL/GenBank/DDBJ whole genome shotgun (WGS) entry which is preliminary data.</text>
</comment>
<dbReference type="EMBL" id="CAJNDS010000757">
    <property type="protein sequence ID" value="CAE7232077.1"/>
    <property type="molecule type" value="Genomic_DNA"/>
</dbReference>
<name>A0A812KLP5_9DINO</name>
<accession>A0A812KLP5</accession>
<organism evidence="1 2">
    <name type="scientific">Symbiodinium natans</name>
    <dbReference type="NCBI Taxonomy" id="878477"/>
    <lineage>
        <taxon>Eukaryota</taxon>
        <taxon>Sar</taxon>
        <taxon>Alveolata</taxon>
        <taxon>Dinophyceae</taxon>
        <taxon>Suessiales</taxon>
        <taxon>Symbiodiniaceae</taxon>
        <taxon>Symbiodinium</taxon>
    </lineage>
</organism>